<protein>
    <recommendedName>
        <fullName evidence="2">PPM-type phosphatase domain-containing protein</fullName>
    </recommendedName>
</protein>
<reference evidence="3" key="1">
    <citation type="journal article" date="2014" name="Front. Microbiol.">
        <title>High frequency of phylogenetically diverse reductive dehalogenase-homologous genes in deep subseafloor sedimentary metagenomes.</title>
        <authorList>
            <person name="Kawai M."/>
            <person name="Futagami T."/>
            <person name="Toyoda A."/>
            <person name="Takaki Y."/>
            <person name="Nishi S."/>
            <person name="Hori S."/>
            <person name="Arai W."/>
            <person name="Tsubouchi T."/>
            <person name="Morono Y."/>
            <person name="Uchiyama I."/>
            <person name="Ito T."/>
            <person name="Fujiyama A."/>
            <person name="Inagaki F."/>
            <person name="Takami H."/>
        </authorList>
    </citation>
    <scope>NUCLEOTIDE SEQUENCE</scope>
    <source>
        <strain evidence="3">Expedition CK06-06</strain>
    </source>
</reference>
<proteinExistence type="predicted"/>
<dbReference type="PANTHER" id="PTHR43156:SF2">
    <property type="entry name" value="STAGE II SPORULATION PROTEIN E"/>
    <property type="match status" value="1"/>
</dbReference>
<evidence type="ECO:0000256" key="1">
    <source>
        <dbReference type="ARBA" id="ARBA00022801"/>
    </source>
</evidence>
<dbReference type="InterPro" id="IPR001932">
    <property type="entry name" value="PPM-type_phosphatase-like_dom"/>
</dbReference>
<accession>X1C762</accession>
<feature type="domain" description="PPM-type phosphatase" evidence="2">
    <location>
        <begin position="2"/>
        <end position="125"/>
    </location>
</feature>
<name>X1C762_9ZZZZ</name>
<dbReference type="EMBL" id="BART01012380">
    <property type="protein sequence ID" value="GAG80251.1"/>
    <property type="molecule type" value="Genomic_DNA"/>
</dbReference>
<evidence type="ECO:0000259" key="2">
    <source>
        <dbReference type="Pfam" id="PF07228"/>
    </source>
</evidence>
<organism evidence="3">
    <name type="scientific">marine sediment metagenome</name>
    <dbReference type="NCBI Taxonomy" id="412755"/>
    <lineage>
        <taxon>unclassified sequences</taxon>
        <taxon>metagenomes</taxon>
        <taxon>ecological metagenomes</taxon>
    </lineage>
</organism>
<dbReference type="AlphaFoldDB" id="X1C762"/>
<keyword evidence="1" id="KW-0378">Hydrolase</keyword>
<gene>
    <name evidence="3" type="ORF">S01H4_25870</name>
</gene>
<evidence type="ECO:0000313" key="3">
    <source>
        <dbReference type="EMBL" id="GAG80251.1"/>
    </source>
</evidence>
<dbReference type="PANTHER" id="PTHR43156">
    <property type="entry name" value="STAGE II SPORULATION PROTEIN E-RELATED"/>
    <property type="match status" value="1"/>
</dbReference>
<sequence>MTTAAVVAYYSQESTARISYAGHPPVLYRREADKTWSYAKPPDRKGLSDGVPMNIPLSIESDTLYGQLTIPMTTGDQLFVYTDGIIDAPSPEGECFGLARLKDVLDANTKTPLSELKSAVLRTLHP</sequence>
<dbReference type="GO" id="GO:0016791">
    <property type="term" value="F:phosphatase activity"/>
    <property type="evidence" value="ECO:0007669"/>
    <property type="project" value="TreeGrafter"/>
</dbReference>
<comment type="caution">
    <text evidence="3">The sequence shown here is derived from an EMBL/GenBank/DDBJ whole genome shotgun (WGS) entry which is preliminary data.</text>
</comment>
<dbReference type="Pfam" id="PF07228">
    <property type="entry name" value="SpoIIE"/>
    <property type="match status" value="1"/>
</dbReference>
<dbReference type="InterPro" id="IPR036457">
    <property type="entry name" value="PPM-type-like_dom_sf"/>
</dbReference>
<dbReference type="Gene3D" id="3.60.40.10">
    <property type="entry name" value="PPM-type phosphatase domain"/>
    <property type="match status" value="1"/>
</dbReference>
<dbReference type="InterPro" id="IPR052016">
    <property type="entry name" value="Bact_Sigma-Reg"/>
</dbReference>